<evidence type="ECO:0000313" key="1">
    <source>
        <dbReference type="EMBL" id="GMF30739.1"/>
    </source>
</evidence>
<evidence type="ECO:0000313" key="2">
    <source>
        <dbReference type="Proteomes" id="UP001165083"/>
    </source>
</evidence>
<comment type="caution">
    <text evidence="1">The sequence shown here is derived from an EMBL/GenBank/DDBJ whole genome shotgun (WGS) entry which is preliminary data.</text>
</comment>
<sequence>MALKSRQQWRKDCRQTLRHLNERESNCCSIDQRSPSSNWSASTRTRDQASIGCAVKTVEHVDAARTETVKDIMGELEQRAIGAGVVTFDGLDTALKELEQAC</sequence>
<keyword evidence="2" id="KW-1185">Reference proteome</keyword>
<organism evidence="1 2">
    <name type="scientific">Phytophthora lilii</name>
    <dbReference type="NCBI Taxonomy" id="2077276"/>
    <lineage>
        <taxon>Eukaryota</taxon>
        <taxon>Sar</taxon>
        <taxon>Stramenopiles</taxon>
        <taxon>Oomycota</taxon>
        <taxon>Peronosporomycetes</taxon>
        <taxon>Peronosporales</taxon>
        <taxon>Peronosporaceae</taxon>
        <taxon>Phytophthora</taxon>
    </lineage>
</organism>
<name>A0A9W6X485_9STRA</name>
<proteinExistence type="predicted"/>
<dbReference type="Proteomes" id="UP001165083">
    <property type="component" value="Unassembled WGS sequence"/>
</dbReference>
<dbReference type="OrthoDB" id="127582at2759"/>
<gene>
    <name evidence="1" type="ORF">Plil01_001314300</name>
</gene>
<dbReference type="EMBL" id="BSXW01000861">
    <property type="protein sequence ID" value="GMF30739.1"/>
    <property type="molecule type" value="Genomic_DNA"/>
</dbReference>
<dbReference type="AlphaFoldDB" id="A0A9W6X485"/>
<reference evidence="1" key="1">
    <citation type="submission" date="2023-04" db="EMBL/GenBank/DDBJ databases">
        <title>Phytophthora lilii NBRC 32176.</title>
        <authorList>
            <person name="Ichikawa N."/>
            <person name="Sato H."/>
            <person name="Tonouchi N."/>
        </authorList>
    </citation>
    <scope>NUCLEOTIDE SEQUENCE</scope>
    <source>
        <strain evidence="1">NBRC 32176</strain>
    </source>
</reference>
<accession>A0A9W6X485</accession>
<protein>
    <submittedName>
        <fullName evidence="1">Unnamed protein product</fullName>
    </submittedName>
</protein>